<evidence type="ECO:0000256" key="2">
    <source>
        <dbReference type="ARBA" id="ARBA00023125"/>
    </source>
</evidence>
<dbReference type="SUPFAM" id="SSF46689">
    <property type="entry name" value="Homeodomain-like"/>
    <property type="match status" value="2"/>
</dbReference>
<dbReference type="SUPFAM" id="SSF53807">
    <property type="entry name" value="Helical backbone' metal receptor"/>
    <property type="match status" value="1"/>
</dbReference>
<evidence type="ECO:0000259" key="4">
    <source>
        <dbReference type="PROSITE" id="PS01124"/>
    </source>
</evidence>
<dbReference type="Pfam" id="PF12833">
    <property type="entry name" value="HTH_18"/>
    <property type="match status" value="1"/>
</dbReference>
<gene>
    <name evidence="5" type="primary">btr_14</name>
    <name evidence="5" type="ORF">SK3146_03991</name>
</gene>
<keyword evidence="2" id="KW-0238">DNA-binding</keyword>
<dbReference type="PRINTS" id="PR00032">
    <property type="entry name" value="HTHARAC"/>
</dbReference>
<evidence type="ECO:0000256" key="1">
    <source>
        <dbReference type="ARBA" id="ARBA00023015"/>
    </source>
</evidence>
<keyword evidence="1" id="KW-0805">Transcription regulation</keyword>
<dbReference type="EMBL" id="CP027059">
    <property type="protein sequence ID" value="UQZ84736.1"/>
    <property type="molecule type" value="Genomic_DNA"/>
</dbReference>
<dbReference type="Proteomes" id="UP001057134">
    <property type="component" value="Chromosome"/>
</dbReference>
<sequence length="529" mass="60445">MLYRSDSIRHLQLEYAQTEEFKLQPGLSQELSTRDEHAFGFVLQEKLKVTLTGQDRRRSGKALCGELFLVPPDSRCALENISEAPVQLLFIRFHCAQIQWADKTPGPLYAAKAELIDDYQLYCFRTPQIRSWIQDFLSDCGSPEPALYYQLQSHLYAMVAALMMVVQNPREMEQDLVAYVERTRQYMEQRYHEAMDMEDIARLSGASPSRFYQAFRRQTGLSPNKFITKIRLDASLSMLANTLSPVIDVAHSVGYPDEYYFSRLFKKHMGITPTEYAARTKKKIACLSPVLCGDLSVLGIAPQLSLDRGWMDDEPVKEKALRRIERFEPELIIAPPLPDDVHETLSAIAPVVVIAWKQYPWKERLLDIGELFGLSSVAERWLSYFDMKVENARIHIRQHLGDEPMLLVHASGEERFRVFGMKMKKMKDLFYDDLQVMPPSGPAQHIGALDVTSLSDVAKLDCDNVLFLVGAAKPQSFCEQLADRWKGLKQSRGKKRCLFVRHDDPLLYNAAAHEGLVDQTVRLLMQSGS</sequence>
<dbReference type="PROSITE" id="PS01124">
    <property type="entry name" value="HTH_ARAC_FAMILY_2"/>
    <property type="match status" value="1"/>
</dbReference>
<dbReference type="InterPro" id="IPR018060">
    <property type="entry name" value="HTH_AraC"/>
</dbReference>
<evidence type="ECO:0000313" key="5">
    <source>
        <dbReference type="EMBL" id="UQZ84736.1"/>
    </source>
</evidence>
<accession>A0ABY4RQD7</accession>
<dbReference type="RefSeq" id="WP_249860472.1">
    <property type="nucleotide sequence ID" value="NZ_CP027059.1"/>
</dbReference>
<dbReference type="InterPro" id="IPR009057">
    <property type="entry name" value="Homeodomain-like_sf"/>
</dbReference>
<protein>
    <submittedName>
        <fullName evidence="5">HTH-type transcriptional activator Btr</fullName>
    </submittedName>
</protein>
<dbReference type="SMART" id="SM00342">
    <property type="entry name" value="HTH_ARAC"/>
    <property type="match status" value="1"/>
</dbReference>
<organism evidence="5 6">
    <name type="scientific">Paenibacillus konkukensis</name>
    <dbReference type="NCBI Taxonomy" id="2020716"/>
    <lineage>
        <taxon>Bacteria</taxon>
        <taxon>Bacillati</taxon>
        <taxon>Bacillota</taxon>
        <taxon>Bacilli</taxon>
        <taxon>Bacillales</taxon>
        <taxon>Paenibacillaceae</taxon>
        <taxon>Paenibacillus</taxon>
    </lineage>
</organism>
<keyword evidence="6" id="KW-1185">Reference proteome</keyword>
<evidence type="ECO:0000256" key="3">
    <source>
        <dbReference type="ARBA" id="ARBA00023163"/>
    </source>
</evidence>
<dbReference type="PANTHER" id="PTHR46796">
    <property type="entry name" value="HTH-TYPE TRANSCRIPTIONAL ACTIVATOR RHAS-RELATED"/>
    <property type="match status" value="1"/>
</dbReference>
<dbReference type="Gene3D" id="3.40.50.1980">
    <property type="entry name" value="Nitrogenase molybdenum iron protein domain"/>
    <property type="match status" value="2"/>
</dbReference>
<proteinExistence type="predicted"/>
<dbReference type="InterPro" id="IPR018062">
    <property type="entry name" value="HTH_AraC-typ_CS"/>
</dbReference>
<dbReference type="Gene3D" id="1.10.10.60">
    <property type="entry name" value="Homeodomain-like"/>
    <property type="match status" value="2"/>
</dbReference>
<dbReference type="PROSITE" id="PS00041">
    <property type="entry name" value="HTH_ARAC_FAMILY_1"/>
    <property type="match status" value="1"/>
</dbReference>
<name>A0ABY4RQD7_9BACL</name>
<dbReference type="InterPro" id="IPR020449">
    <property type="entry name" value="Tscrpt_reg_AraC-type_HTH"/>
</dbReference>
<reference evidence="5" key="1">
    <citation type="submission" date="2018-02" db="EMBL/GenBank/DDBJ databases">
        <authorList>
            <person name="Kim S.-K."/>
            <person name="Jung H.-I."/>
            <person name="Lee S.-W."/>
        </authorList>
    </citation>
    <scope>NUCLEOTIDE SEQUENCE</scope>
    <source>
        <strain evidence="5">SK3146</strain>
    </source>
</reference>
<evidence type="ECO:0000313" key="6">
    <source>
        <dbReference type="Proteomes" id="UP001057134"/>
    </source>
</evidence>
<dbReference type="InterPro" id="IPR050204">
    <property type="entry name" value="AraC_XylS_family_regulators"/>
</dbReference>
<feature type="domain" description="HTH araC/xylS-type" evidence="4">
    <location>
        <begin position="181"/>
        <end position="279"/>
    </location>
</feature>
<dbReference type="CDD" id="cd02208">
    <property type="entry name" value="cupin_RmlC-like"/>
    <property type="match status" value="1"/>
</dbReference>
<keyword evidence="3" id="KW-0804">Transcription</keyword>
<reference evidence="5" key="2">
    <citation type="journal article" date="2021" name="J Anim Sci Technol">
        <title>Complete genome sequence of Paenibacillus konkukensis sp. nov. SK3146 as a potential probiotic strain.</title>
        <authorList>
            <person name="Jung H.I."/>
            <person name="Park S."/>
            <person name="Niu K.M."/>
            <person name="Lee S.W."/>
            <person name="Kothari D."/>
            <person name="Yi K.J."/>
            <person name="Kim S.K."/>
        </authorList>
    </citation>
    <scope>NUCLEOTIDE SEQUENCE</scope>
    <source>
        <strain evidence="5">SK3146</strain>
    </source>
</reference>